<evidence type="ECO:0000256" key="10">
    <source>
        <dbReference type="ARBA" id="ARBA00052511"/>
    </source>
</evidence>
<name>A0A7N2R6Y5_QUELO</name>
<comment type="catalytic activity">
    <reaction evidence="13">
        <text>an aromatic (S)-hydroxynitrile = an aromatic aldehyde + hydrogen cyanide</text>
        <dbReference type="Rhea" id="RHEA:54660"/>
        <dbReference type="ChEBI" id="CHEBI:18407"/>
        <dbReference type="ChEBI" id="CHEBI:33855"/>
        <dbReference type="ChEBI" id="CHEBI:138306"/>
        <dbReference type="EC" id="4.1.2.47"/>
    </reaction>
</comment>
<dbReference type="Proteomes" id="UP000594261">
    <property type="component" value="Chromosome 6"/>
</dbReference>
<accession>A0A7N2R6Y5</accession>
<comment type="catalytic activity">
    <reaction evidence="5">
        <text>formylthiophene + hydrogen cyanide = (2R)-2-hydroxy-2-(thiophen-2-yl)acetonitrile</text>
        <dbReference type="Rhea" id="RHEA:77455"/>
        <dbReference type="ChEBI" id="CHEBI:18407"/>
        <dbReference type="ChEBI" id="CHEBI:87301"/>
        <dbReference type="ChEBI" id="CHEBI:197332"/>
    </reaction>
</comment>
<sequence>MLGSETERVDRRLWRIGVLLAVLGSETERVDRKLFSAPCSLLGSETENGSDGEIEEEIRNMIDRVEMEMEKGERHFVLVHGAGHGAWSWYRVLTLLKSAGHKVTALDLAVSGIHPKQAHELRSLSDYLEPLMEFMASLPAGERVILVGHSLGGAFNSVAMEKFPEKVSVAVYATALMPGPDFDFSAVYDEFFRRLESFMDSQFTFDQGPNNPPTSWLFGSNFMATKLYQLSPPEDLMLAMSLVRPFRLYGDDALWLKEAELTKEKYGSVRRVYIVCDQDNVLKEDFQRWMIENNPTDEVKVITGSDHMVMFSKPKELCSCLQEIADKYS</sequence>
<dbReference type="GO" id="GO:0080030">
    <property type="term" value="F:methyl indole-3-acetate esterase activity"/>
    <property type="evidence" value="ECO:0007669"/>
    <property type="project" value="TreeGrafter"/>
</dbReference>
<evidence type="ECO:0000313" key="21">
    <source>
        <dbReference type="EnsemblPlants" id="QL06p043705:mrna"/>
    </source>
</evidence>
<evidence type="ECO:0000313" key="22">
    <source>
        <dbReference type="Proteomes" id="UP000594261"/>
    </source>
</evidence>
<evidence type="ECO:0000256" key="7">
    <source>
        <dbReference type="ARBA" id="ARBA00051735"/>
    </source>
</evidence>
<dbReference type="InParanoid" id="A0A7N2R6Y5"/>
<comment type="catalytic activity">
    <reaction evidence="2">
        <text>a monosubstituted aliphatic (S)-hydroxynitrile = an aldehyde + hydrogen cyanide</text>
        <dbReference type="Rhea" id="RHEA:56588"/>
        <dbReference type="ChEBI" id="CHEBI:17478"/>
        <dbReference type="ChEBI" id="CHEBI:18407"/>
        <dbReference type="ChEBI" id="CHEBI:140596"/>
        <dbReference type="EC" id="4.1.2.47"/>
    </reaction>
</comment>
<dbReference type="EMBL" id="LRBV02000006">
    <property type="status" value="NOT_ANNOTATED_CDS"/>
    <property type="molecule type" value="Genomic_DNA"/>
</dbReference>
<evidence type="ECO:0000256" key="5">
    <source>
        <dbReference type="ARBA" id="ARBA00050608"/>
    </source>
</evidence>
<dbReference type="EC" id="4.1.2.47" evidence="15"/>
<evidence type="ECO:0000256" key="3">
    <source>
        <dbReference type="ARBA" id="ARBA00050262"/>
    </source>
</evidence>
<comment type="catalytic activity">
    <reaction evidence="8">
        <text>acrolein + hydrogen cyanide = (2S)-2-hydroxybut-3-enenitrile</text>
        <dbReference type="Rhea" id="RHEA:77411"/>
        <dbReference type="ChEBI" id="CHEBI:15368"/>
        <dbReference type="ChEBI" id="CHEBI:18407"/>
        <dbReference type="ChEBI" id="CHEBI:197356"/>
    </reaction>
</comment>
<evidence type="ECO:0000256" key="8">
    <source>
        <dbReference type="ARBA" id="ARBA00051977"/>
    </source>
</evidence>
<dbReference type="PANTHER" id="PTHR10992">
    <property type="entry name" value="METHYLESTERASE FAMILY MEMBER"/>
    <property type="match status" value="1"/>
</dbReference>
<evidence type="ECO:0000259" key="20">
    <source>
        <dbReference type="Pfam" id="PF12697"/>
    </source>
</evidence>
<dbReference type="GO" id="GO:0080032">
    <property type="term" value="F:methyl jasmonate esterase activity"/>
    <property type="evidence" value="ECO:0007669"/>
    <property type="project" value="TreeGrafter"/>
</dbReference>
<dbReference type="SUPFAM" id="SSF53474">
    <property type="entry name" value="alpha/beta-Hydrolases"/>
    <property type="match status" value="1"/>
</dbReference>
<evidence type="ECO:0000256" key="16">
    <source>
        <dbReference type="ARBA" id="ARBA00069221"/>
    </source>
</evidence>
<evidence type="ECO:0000256" key="15">
    <source>
        <dbReference type="ARBA" id="ARBA00066572"/>
    </source>
</evidence>
<dbReference type="InterPro" id="IPR029058">
    <property type="entry name" value="AB_hydrolase_fold"/>
</dbReference>
<dbReference type="GO" id="GO:0080031">
    <property type="term" value="F:methyl salicylate esterase activity"/>
    <property type="evidence" value="ECO:0007669"/>
    <property type="project" value="TreeGrafter"/>
</dbReference>
<comment type="catalytic activity">
    <reaction evidence="1">
        <text>4-methoxybenzaldehyde + hydrogen cyanide = (2S)-2-hydroxy-2-(4-methoxyphenyl)acetonitrile</text>
        <dbReference type="Rhea" id="RHEA:77447"/>
        <dbReference type="ChEBI" id="CHEBI:18407"/>
        <dbReference type="ChEBI" id="CHEBI:28235"/>
        <dbReference type="ChEBI" id="CHEBI:197328"/>
    </reaction>
</comment>
<dbReference type="InterPro" id="IPR045889">
    <property type="entry name" value="MES/HNL"/>
</dbReference>
<dbReference type="PANTHER" id="PTHR10992:SF1066">
    <property type="entry name" value="METHYL JASMONATE ESTERASE 1"/>
    <property type="match status" value="1"/>
</dbReference>
<dbReference type="FunFam" id="3.40.50.1820:FF:000051">
    <property type="entry name" value="(S)-hydroxynitrile lyase"/>
    <property type="match status" value="1"/>
</dbReference>
<dbReference type="Pfam" id="PF12697">
    <property type="entry name" value="Abhydrolase_6"/>
    <property type="match status" value="1"/>
</dbReference>
<evidence type="ECO:0000256" key="14">
    <source>
        <dbReference type="ARBA" id="ARBA00060885"/>
    </source>
</evidence>
<evidence type="ECO:0000256" key="18">
    <source>
        <dbReference type="ARBA" id="ARBA00078291"/>
    </source>
</evidence>
<comment type="catalytic activity">
    <reaction evidence="3">
        <text>2-hydroxy-2-methylpropanenitrile = acetone + hydrogen cyanide</text>
        <dbReference type="Rhea" id="RHEA:11932"/>
        <dbReference type="ChEBI" id="CHEBI:15347"/>
        <dbReference type="ChEBI" id="CHEBI:15348"/>
        <dbReference type="ChEBI" id="CHEBI:18407"/>
    </reaction>
    <physiologicalReaction direction="left-to-right" evidence="3">
        <dbReference type="Rhea" id="RHEA:11933"/>
    </physiologicalReaction>
</comment>
<comment type="catalytic activity">
    <reaction evidence="12">
        <text>cyclohexanecarbaldehyde + hydrogen cyanide = (2S)-2-cyclohexyl-2-hydroxyacetonitrile</text>
        <dbReference type="Rhea" id="RHEA:77423"/>
        <dbReference type="ChEBI" id="CHEBI:18407"/>
        <dbReference type="ChEBI" id="CHEBI:197359"/>
        <dbReference type="ChEBI" id="CHEBI:197360"/>
    </reaction>
</comment>
<comment type="catalytic activity">
    <reaction evidence="11">
        <text>2,2-dimethylpropanal + hydrogen cyanide = (2S)-2-hydroxy-3,3-dimethylbutanenitrile</text>
        <dbReference type="Rhea" id="RHEA:77407"/>
        <dbReference type="ChEBI" id="CHEBI:18407"/>
        <dbReference type="ChEBI" id="CHEBI:141557"/>
        <dbReference type="ChEBI" id="CHEBI:197355"/>
    </reaction>
</comment>
<dbReference type="Gramene" id="QL06p043705:mrna">
    <property type="protein sequence ID" value="QL06p043705:mrna"/>
    <property type="gene ID" value="QL06p043705"/>
</dbReference>
<proteinExistence type="inferred from homology"/>
<evidence type="ECO:0000256" key="6">
    <source>
        <dbReference type="ARBA" id="ARBA00051647"/>
    </source>
</evidence>
<organism evidence="21 22">
    <name type="scientific">Quercus lobata</name>
    <name type="common">Valley oak</name>
    <dbReference type="NCBI Taxonomy" id="97700"/>
    <lineage>
        <taxon>Eukaryota</taxon>
        <taxon>Viridiplantae</taxon>
        <taxon>Streptophyta</taxon>
        <taxon>Embryophyta</taxon>
        <taxon>Tracheophyta</taxon>
        <taxon>Spermatophyta</taxon>
        <taxon>Magnoliopsida</taxon>
        <taxon>eudicotyledons</taxon>
        <taxon>Gunneridae</taxon>
        <taxon>Pentapetalae</taxon>
        <taxon>rosids</taxon>
        <taxon>fabids</taxon>
        <taxon>Fagales</taxon>
        <taxon>Fagaceae</taxon>
        <taxon>Quercus</taxon>
    </lineage>
</organism>
<evidence type="ECO:0000256" key="17">
    <source>
        <dbReference type="ARBA" id="ARBA00076040"/>
    </source>
</evidence>
<evidence type="ECO:0000256" key="19">
    <source>
        <dbReference type="ARBA" id="ARBA00079794"/>
    </source>
</evidence>
<dbReference type="AlphaFoldDB" id="A0A7N2R6Y5"/>
<comment type="catalytic activity">
    <reaction evidence="6">
        <text>butan-2-one + hydrogen cyanide = 2-hydroxy-2-methylbutanenitrile</text>
        <dbReference type="Rhea" id="RHEA:77467"/>
        <dbReference type="ChEBI" id="CHEBI:18407"/>
        <dbReference type="ChEBI" id="CHEBI:28398"/>
        <dbReference type="ChEBI" id="CHEBI:60954"/>
    </reaction>
    <physiologicalReaction direction="right-to-left" evidence="6">
        <dbReference type="Rhea" id="RHEA:77469"/>
    </physiologicalReaction>
</comment>
<dbReference type="EnsemblPlants" id="QL06p043705:mrna">
    <property type="protein sequence ID" value="QL06p043705:mrna"/>
    <property type="gene ID" value="QL06p043705"/>
</dbReference>
<evidence type="ECO:0000256" key="9">
    <source>
        <dbReference type="ARBA" id="ARBA00052033"/>
    </source>
</evidence>
<feature type="domain" description="AB hydrolase-1" evidence="20">
    <location>
        <begin position="76"/>
        <end position="317"/>
    </location>
</feature>
<reference evidence="21 22" key="1">
    <citation type="journal article" date="2016" name="G3 (Bethesda)">
        <title>First Draft Assembly and Annotation of the Genome of a California Endemic Oak Quercus lobata Nee (Fagaceae).</title>
        <authorList>
            <person name="Sork V.L."/>
            <person name="Fitz-Gibbon S.T."/>
            <person name="Puiu D."/>
            <person name="Crepeau M."/>
            <person name="Gugger P.F."/>
            <person name="Sherman R."/>
            <person name="Stevens K."/>
            <person name="Langley C.H."/>
            <person name="Pellegrini M."/>
            <person name="Salzberg S.L."/>
        </authorList>
    </citation>
    <scope>NUCLEOTIDE SEQUENCE [LARGE SCALE GENOMIC DNA]</scope>
    <source>
        <strain evidence="21 22">cv. SW786</strain>
    </source>
</reference>
<keyword evidence="22" id="KW-1185">Reference proteome</keyword>
<comment type="catalytic activity">
    <reaction evidence="9">
        <text>2-methylpropanal + hydrogen cyanide = (2S)-2-hydroxy-3-methylbutanenitrile</text>
        <dbReference type="Rhea" id="RHEA:77403"/>
        <dbReference type="ChEBI" id="CHEBI:18407"/>
        <dbReference type="ChEBI" id="CHEBI:48943"/>
        <dbReference type="ChEBI" id="CHEBI:197354"/>
    </reaction>
</comment>
<dbReference type="GO" id="GO:0009694">
    <property type="term" value="P:jasmonic acid metabolic process"/>
    <property type="evidence" value="ECO:0007669"/>
    <property type="project" value="TreeGrafter"/>
</dbReference>
<comment type="similarity">
    <text evidence="14">Belongs to the AB hydrolase superfamily. Hydroxynitrile lyase family.</text>
</comment>
<comment type="catalytic activity">
    <reaction evidence="4">
        <text>benzaldehyde + hydrogen cyanide = (S)-mandelonitrile</text>
        <dbReference type="Rhea" id="RHEA:77427"/>
        <dbReference type="ChEBI" id="CHEBI:17169"/>
        <dbReference type="ChEBI" id="CHEBI:18407"/>
        <dbReference type="ChEBI" id="CHEBI:36941"/>
    </reaction>
</comment>
<evidence type="ECO:0000256" key="1">
    <source>
        <dbReference type="ARBA" id="ARBA00050104"/>
    </source>
</evidence>
<protein>
    <recommendedName>
        <fullName evidence="16">(S)-hydroxynitrile lyase</fullName>
        <ecNumber evidence="15">4.1.2.47</ecNumber>
    </recommendedName>
    <alternativeName>
        <fullName evidence="17">2-hydroxy-2-methylpropanenitrile lyase</fullName>
    </alternativeName>
    <alternativeName>
        <fullName evidence="18">Acetone cyanohydrin lyase</fullName>
    </alternativeName>
    <alternativeName>
        <fullName evidence="19">Hydroxynitrile lyase</fullName>
    </alternativeName>
</protein>
<evidence type="ECO:0000256" key="13">
    <source>
        <dbReference type="ARBA" id="ARBA00052826"/>
    </source>
</evidence>
<dbReference type="GO" id="GO:0047606">
    <property type="term" value="F:(S)-hydroxynitrile lyase activity"/>
    <property type="evidence" value="ECO:0007669"/>
    <property type="project" value="UniProtKB-EC"/>
</dbReference>
<comment type="catalytic activity">
    <reaction evidence="10">
        <text>3-formylthiophene + hydrogen cyanide = (2S)-2-hydroxy-2-(thiophen-3-yl)acetonitrile</text>
        <dbReference type="Rhea" id="RHEA:77459"/>
        <dbReference type="ChEBI" id="CHEBI:18407"/>
        <dbReference type="ChEBI" id="CHEBI:87611"/>
        <dbReference type="ChEBI" id="CHEBI:197333"/>
    </reaction>
</comment>
<evidence type="ECO:0000256" key="12">
    <source>
        <dbReference type="ARBA" id="ARBA00052609"/>
    </source>
</evidence>
<evidence type="ECO:0000256" key="4">
    <source>
        <dbReference type="ARBA" id="ARBA00050358"/>
    </source>
</evidence>
<dbReference type="Gene3D" id="3.40.50.1820">
    <property type="entry name" value="alpha/beta hydrolase"/>
    <property type="match status" value="1"/>
</dbReference>
<reference evidence="21" key="2">
    <citation type="submission" date="2021-01" db="UniProtKB">
        <authorList>
            <consortium name="EnsemblPlants"/>
        </authorList>
    </citation>
    <scope>IDENTIFICATION</scope>
</reference>
<evidence type="ECO:0000256" key="2">
    <source>
        <dbReference type="ARBA" id="ARBA00050241"/>
    </source>
</evidence>
<dbReference type="OMA" id="VIWINGS"/>
<dbReference type="InterPro" id="IPR000073">
    <property type="entry name" value="AB_hydrolase_1"/>
</dbReference>
<dbReference type="GO" id="GO:0009696">
    <property type="term" value="P:salicylic acid metabolic process"/>
    <property type="evidence" value="ECO:0007669"/>
    <property type="project" value="TreeGrafter"/>
</dbReference>
<evidence type="ECO:0000256" key="11">
    <source>
        <dbReference type="ARBA" id="ARBA00052600"/>
    </source>
</evidence>
<comment type="catalytic activity">
    <reaction evidence="7">
        <text>a disubstituted aliphatic (S)-hydroxynitrile = a ketone + hydrogen cyanide</text>
        <dbReference type="Rhea" id="RHEA:56592"/>
        <dbReference type="ChEBI" id="CHEBI:17087"/>
        <dbReference type="ChEBI" id="CHEBI:18407"/>
        <dbReference type="ChEBI" id="CHEBI:140597"/>
        <dbReference type="EC" id="4.1.2.47"/>
    </reaction>
</comment>